<dbReference type="EMBL" id="FOGT01000017">
    <property type="protein sequence ID" value="SES33763.1"/>
    <property type="molecule type" value="Genomic_DNA"/>
</dbReference>
<organism evidence="2 3">
    <name type="scientific">Salipaludibacillus aurantiacus</name>
    <dbReference type="NCBI Taxonomy" id="1601833"/>
    <lineage>
        <taxon>Bacteria</taxon>
        <taxon>Bacillati</taxon>
        <taxon>Bacillota</taxon>
        <taxon>Bacilli</taxon>
        <taxon>Bacillales</taxon>
        <taxon>Bacillaceae</taxon>
    </lineage>
</organism>
<evidence type="ECO:0000256" key="1">
    <source>
        <dbReference type="SAM" id="Coils"/>
    </source>
</evidence>
<dbReference type="Proteomes" id="UP000198571">
    <property type="component" value="Unassembled WGS sequence"/>
</dbReference>
<accession>A0A1H9WJZ0</accession>
<keyword evidence="1" id="KW-0175">Coiled coil</keyword>
<evidence type="ECO:0008006" key="4">
    <source>
        <dbReference type="Google" id="ProtNLM"/>
    </source>
</evidence>
<dbReference type="OrthoDB" id="2607182at2"/>
<evidence type="ECO:0000313" key="2">
    <source>
        <dbReference type="EMBL" id="SES33763.1"/>
    </source>
</evidence>
<keyword evidence="3" id="KW-1185">Reference proteome</keyword>
<evidence type="ECO:0000313" key="3">
    <source>
        <dbReference type="Proteomes" id="UP000198571"/>
    </source>
</evidence>
<protein>
    <recommendedName>
        <fullName evidence="4">Heat induced stress protein YflT</fullName>
    </recommendedName>
</protein>
<dbReference type="AlphaFoldDB" id="A0A1H9WJZ0"/>
<feature type="coiled-coil region" evidence="1">
    <location>
        <begin position="88"/>
        <end position="115"/>
    </location>
</feature>
<gene>
    <name evidence="2" type="ORF">SAMN05518684_11750</name>
</gene>
<sequence>MTQKIQAYFKSEDGAEKAAARLRKVNVSNVLVDKIPDEGSPDRLVLVPALNSGTTGSAAPGNPAAVGGGVDKLKDMITRDENKDFSHILEFEVDKNNVDEAMDELRQTEEAYIDENVLDGNSKD</sequence>
<proteinExistence type="predicted"/>
<name>A0A1H9WJZ0_9BACI</name>
<dbReference type="RefSeq" id="WP_093054765.1">
    <property type="nucleotide sequence ID" value="NZ_FOGT01000017.1"/>
</dbReference>
<reference evidence="3" key="1">
    <citation type="submission" date="2016-10" db="EMBL/GenBank/DDBJ databases">
        <authorList>
            <person name="Varghese N."/>
            <person name="Submissions S."/>
        </authorList>
    </citation>
    <scope>NUCLEOTIDE SEQUENCE [LARGE SCALE GENOMIC DNA]</scope>
    <source>
        <strain evidence="3">S9</strain>
    </source>
</reference>